<evidence type="ECO:0000313" key="9">
    <source>
        <dbReference type="Proteomes" id="UP000519158"/>
    </source>
</evidence>
<dbReference type="EMBL" id="VTXL01000031">
    <property type="protein sequence ID" value="NOJ15713.1"/>
    <property type="molecule type" value="Genomic_DNA"/>
</dbReference>
<evidence type="ECO:0000256" key="3">
    <source>
        <dbReference type="ARBA" id="ARBA00022649"/>
    </source>
</evidence>
<keyword evidence="4 8" id="KW-0808">Transferase</keyword>
<comment type="catalytic activity">
    <reaction evidence="6">
        <text>glycyl-tRNA(Gly) + acetyl-CoA = N-acetylglycyl-tRNA(Gly) + CoA + H(+)</text>
        <dbReference type="Rhea" id="RHEA:81867"/>
        <dbReference type="Rhea" id="RHEA-COMP:9683"/>
        <dbReference type="Rhea" id="RHEA-COMP:19766"/>
        <dbReference type="ChEBI" id="CHEBI:15378"/>
        <dbReference type="ChEBI" id="CHEBI:57287"/>
        <dbReference type="ChEBI" id="CHEBI:57288"/>
        <dbReference type="ChEBI" id="CHEBI:78522"/>
        <dbReference type="ChEBI" id="CHEBI:232036"/>
    </reaction>
</comment>
<dbReference type="PANTHER" id="PTHR36449">
    <property type="entry name" value="ACETYLTRANSFERASE-RELATED"/>
    <property type="match status" value="1"/>
</dbReference>
<dbReference type="PANTHER" id="PTHR36449:SF1">
    <property type="entry name" value="ACETYLTRANSFERASE"/>
    <property type="match status" value="1"/>
</dbReference>
<dbReference type="PROSITE" id="PS51186">
    <property type="entry name" value="GNAT"/>
    <property type="match status" value="1"/>
</dbReference>
<dbReference type="SUPFAM" id="SSF55729">
    <property type="entry name" value="Acyl-CoA N-acyltransferases (Nat)"/>
    <property type="match status" value="1"/>
</dbReference>
<dbReference type="Gene3D" id="3.40.630.30">
    <property type="match status" value="1"/>
</dbReference>
<feature type="domain" description="N-acetyltransferase" evidence="7">
    <location>
        <begin position="12"/>
        <end position="184"/>
    </location>
</feature>
<protein>
    <submittedName>
        <fullName evidence="8">GNAT family N-acetyltransferase</fullName>
    </submittedName>
</protein>
<evidence type="ECO:0000256" key="5">
    <source>
        <dbReference type="ARBA" id="ARBA00023315"/>
    </source>
</evidence>
<evidence type="ECO:0000256" key="2">
    <source>
        <dbReference type="ARBA" id="ARBA00022491"/>
    </source>
</evidence>
<evidence type="ECO:0000259" key="7">
    <source>
        <dbReference type="PROSITE" id="PS51186"/>
    </source>
</evidence>
<comment type="similarity">
    <text evidence="1">Belongs to the acetyltransferase family. GNAT subfamily.</text>
</comment>
<keyword evidence="2" id="KW-0678">Repressor</keyword>
<evidence type="ECO:0000313" key="8">
    <source>
        <dbReference type="EMBL" id="NOJ15713.1"/>
    </source>
</evidence>
<dbReference type="Proteomes" id="UP000519158">
    <property type="component" value="Unassembled WGS sequence"/>
</dbReference>
<evidence type="ECO:0000256" key="6">
    <source>
        <dbReference type="ARBA" id="ARBA00049880"/>
    </source>
</evidence>
<dbReference type="InterPro" id="IPR016181">
    <property type="entry name" value="Acyl_CoA_acyltransferase"/>
</dbReference>
<proteinExistence type="inferred from homology"/>
<accession>A0A7Y4DAJ7</accession>
<comment type="caution">
    <text evidence="8">The sequence shown here is derived from an EMBL/GenBank/DDBJ whole genome shotgun (WGS) entry which is preliminary data.</text>
</comment>
<gene>
    <name evidence="8" type="ORF">F0234_23480</name>
</gene>
<dbReference type="CDD" id="cd04301">
    <property type="entry name" value="NAT_SF"/>
    <property type="match status" value="1"/>
</dbReference>
<name>A0A7Y4DAJ7_VIBSP</name>
<dbReference type="AlphaFoldDB" id="A0A7Y4DAJ7"/>
<dbReference type="InterPro" id="IPR000182">
    <property type="entry name" value="GNAT_dom"/>
</dbReference>
<keyword evidence="3" id="KW-1277">Toxin-antitoxin system</keyword>
<reference evidence="8 9" key="1">
    <citation type="submission" date="2019-09" db="EMBL/GenBank/DDBJ databases">
        <title>Draft genome sequencing and comparative genomics of hatchery-associated Vibrios.</title>
        <authorList>
            <person name="Kehlet-Delgado H."/>
            <person name="Mueller R.S."/>
        </authorList>
    </citation>
    <scope>NUCLEOTIDE SEQUENCE [LARGE SCALE GENOMIC DNA]</scope>
    <source>
        <strain evidence="8 9">99-70-13A3</strain>
    </source>
</reference>
<evidence type="ECO:0000256" key="4">
    <source>
        <dbReference type="ARBA" id="ARBA00022679"/>
    </source>
</evidence>
<evidence type="ECO:0000256" key="1">
    <source>
        <dbReference type="ARBA" id="ARBA00009342"/>
    </source>
</evidence>
<keyword evidence="5" id="KW-0012">Acyltransferase</keyword>
<organism evidence="8 9">
    <name type="scientific">Vibrio splendidus</name>
    <dbReference type="NCBI Taxonomy" id="29497"/>
    <lineage>
        <taxon>Bacteria</taxon>
        <taxon>Pseudomonadati</taxon>
        <taxon>Pseudomonadota</taxon>
        <taxon>Gammaproteobacteria</taxon>
        <taxon>Vibrionales</taxon>
        <taxon>Vibrionaceae</taxon>
        <taxon>Vibrio</taxon>
    </lineage>
</organism>
<dbReference type="Pfam" id="PF13508">
    <property type="entry name" value="Acetyltransf_7"/>
    <property type="match status" value="1"/>
</dbReference>
<sequence length="186" mass="21332">MGGNLDGKDQKLEVERFDPEATYDFTQFDCGVCLLNEYLTKNLAKEHERRVSIPHLCVAQSEEGQPKRVVGYFTLASSSFEKTHISHKERRKFHYSSVPCILLSKIAVCKSVQGQGLGKWLLGRAIRQAFLSSRDVGIYALFLHAREGREEFYEKAGMIRSKEQPNMFIYSLKQYETSLKKKLTNS</sequence>
<dbReference type="GO" id="GO:0016747">
    <property type="term" value="F:acyltransferase activity, transferring groups other than amino-acyl groups"/>
    <property type="evidence" value="ECO:0007669"/>
    <property type="project" value="InterPro"/>
</dbReference>